<name>A0ABU8M0T8_9PSEU</name>
<protein>
    <submittedName>
        <fullName evidence="2">Uncharacterized protein</fullName>
    </submittedName>
</protein>
<proteinExistence type="predicted"/>
<accession>A0ABU8M0T8</accession>
<dbReference type="Proteomes" id="UP001369736">
    <property type="component" value="Unassembled WGS sequence"/>
</dbReference>
<reference evidence="2 3" key="1">
    <citation type="submission" date="2024-03" db="EMBL/GenBank/DDBJ databases">
        <title>Actinomycetospora sp. OC33-EN07, a novel actinomycete isolated from wild orchid (Aerides multiflora).</title>
        <authorList>
            <person name="Suriyachadkun C."/>
        </authorList>
    </citation>
    <scope>NUCLEOTIDE SEQUENCE [LARGE SCALE GENOMIC DNA]</scope>
    <source>
        <strain evidence="2 3">OC33-EN07</strain>
    </source>
</reference>
<organism evidence="2 3">
    <name type="scientific">Actinomycetospora flava</name>
    <dbReference type="NCBI Taxonomy" id="3129232"/>
    <lineage>
        <taxon>Bacteria</taxon>
        <taxon>Bacillati</taxon>
        <taxon>Actinomycetota</taxon>
        <taxon>Actinomycetes</taxon>
        <taxon>Pseudonocardiales</taxon>
        <taxon>Pseudonocardiaceae</taxon>
        <taxon>Actinomycetospora</taxon>
    </lineage>
</organism>
<comment type="caution">
    <text evidence="2">The sequence shown here is derived from an EMBL/GenBank/DDBJ whole genome shotgun (WGS) entry which is preliminary data.</text>
</comment>
<feature type="region of interest" description="Disordered" evidence="1">
    <location>
        <begin position="1"/>
        <end position="32"/>
    </location>
</feature>
<dbReference type="EMBL" id="JBBEGM010000001">
    <property type="protein sequence ID" value="MEJ2860475.1"/>
    <property type="molecule type" value="Genomic_DNA"/>
</dbReference>
<feature type="compositionally biased region" description="Polar residues" evidence="1">
    <location>
        <begin position="1"/>
        <end position="11"/>
    </location>
</feature>
<sequence length="71" mass="7662">MTATAAPSSTHPLPPPWRSTKRDLDEPGLQFPGRRTGADYRYFALAVATTFGATDVSITTPADRDPALSDR</sequence>
<dbReference type="RefSeq" id="WP_337700053.1">
    <property type="nucleotide sequence ID" value="NZ_JBBEGM010000001.1"/>
</dbReference>
<gene>
    <name evidence="2" type="ORF">WCD58_04875</name>
</gene>
<evidence type="ECO:0000313" key="2">
    <source>
        <dbReference type="EMBL" id="MEJ2860475.1"/>
    </source>
</evidence>
<evidence type="ECO:0000313" key="3">
    <source>
        <dbReference type="Proteomes" id="UP001369736"/>
    </source>
</evidence>
<keyword evidence="3" id="KW-1185">Reference proteome</keyword>
<evidence type="ECO:0000256" key="1">
    <source>
        <dbReference type="SAM" id="MobiDB-lite"/>
    </source>
</evidence>